<dbReference type="InterPro" id="IPR015947">
    <property type="entry name" value="PUA-like_sf"/>
</dbReference>
<comment type="caution">
    <text evidence="2">The sequence shown here is derived from an EMBL/GenBank/DDBJ whole genome shotgun (WGS) entry which is preliminary data.</text>
</comment>
<protein>
    <submittedName>
        <fullName evidence="2">ASCH domain-containing protein</fullName>
    </submittedName>
</protein>
<dbReference type="Pfam" id="PF04266">
    <property type="entry name" value="ASCH"/>
    <property type="match status" value="1"/>
</dbReference>
<dbReference type="SMART" id="SM01022">
    <property type="entry name" value="ASCH"/>
    <property type="match status" value="1"/>
</dbReference>
<dbReference type="Proteomes" id="UP000465712">
    <property type="component" value="Unassembled WGS sequence"/>
</dbReference>
<proteinExistence type="predicted"/>
<dbReference type="InterPro" id="IPR009326">
    <property type="entry name" value="DUF984"/>
</dbReference>
<evidence type="ECO:0000313" key="3">
    <source>
        <dbReference type="Proteomes" id="UP000465712"/>
    </source>
</evidence>
<dbReference type="EMBL" id="WXWW01000060">
    <property type="protein sequence ID" value="NAW64317.1"/>
    <property type="molecule type" value="Genomic_DNA"/>
</dbReference>
<name>A0A7X4W8U7_9GAMM</name>
<gene>
    <name evidence="2" type="ORF">CAG72_03710</name>
</gene>
<dbReference type="AlphaFoldDB" id="A0A7X4W8U7"/>
<dbReference type="PANTHER" id="PTHR39203">
    <property type="entry name" value="CYTOPLASMIC PROTEIN-RELATED"/>
    <property type="match status" value="1"/>
</dbReference>
<dbReference type="PANTHER" id="PTHR39203:SF1">
    <property type="entry name" value="CYTOPLASMIC PROTEIN"/>
    <property type="match status" value="1"/>
</dbReference>
<evidence type="ECO:0000259" key="1">
    <source>
        <dbReference type="SMART" id="SM01022"/>
    </source>
</evidence>
<dbReference type="Gene3D" id="3.10.400.10">
    <property type="entry name" value="Sulfate adenylyltransferase"/>
    <property type="match status" value="1"/>
</dbReference>
<dbReference type="InterPro" id="IPR007374">
    <property type="entry name" value="ASCH_domain"/>
</dbReference>
<dbReference type="SUPFAM" id="SSF88697">
    <property type="entry name" value="PUA domain-like"/>
    <property type="match status" value="1"/>
</dbReference>
<reference evidence="2 3" key="1">
    <citation type="submission" date="2017-05" db="EMBL/GenBank/DDBJ databases">
        <title>High clonality and local adaptation shapes Vibrionaceae linages within an endangered oasis.</title>
        <authorList>
            <person name="Vazquez-Rosas-Landa M."/>
        </authorList>
    </citation>
    <scope>NUCLEOTIDE SEQUENCE [LARGE SCALE GENOMIC DNA]</scope>
    <source>
        <strain evidence="2 3">P46_P4S1P180</strain>
    </source>
</reference>
<organism evidence="2 3">
    <name type="scientific">Photobacterium halotolerans</name>
    <dbReference type="NCBI Taxonomy" id="265726"/>
    <lineage>
        <taxon>Bacteria</taxon>
        <taxon>Pseudomonadati</taxon>
        <taxon>Pseudomonadota</taxon>
        <taxon>Gammaproteobacteria</taxon>
        <taxon>Vibrionales</taxon>
        <taxon>Vibrionaceae</taxon>
        <taxon>Photobacterium</taxon>
    </lineage>
</organism>
<dbReference type="CDD" id="cd06553">
    <property type="entry name" value="ASCH_Ef3133_like"/>
    <property type="match status" value="1"/>
</dbReference>
<dbReference type="RefSeq" id="WP_161442966.1">
    <property type="nucleotide sequence ID" value="NZ_WXWW01000060.1"/>
</dbReference>
<accession>A0A7X4W8U7</accession>
<sequence>MIFNNFAPATLAEQFQLSSQAADCLSAYLVTLPEAEIPAIPSVSADYFCADKDNADICAELVRKGEKQASCSMKYWYLAGGAEEPEPMPQVGHLQVVTDWEGVPVAITQITQVAEARFKDVTAEFAAAEGEGDKSLRWWRDAHWQFFSTECEELAIEMSEDTVLVLEHFRTVWAKPA</sequence>
<evidence type="ECO:0000313" key="2">
    <source>
        <dbReference type="EMBL" id="NAW64317.1"/>
    </source>
</evidence>
<feature type="domain" description="ASCH" evidence="1">
    <location>
        <begin position="46"/>
        <end position="173"/>
    </location>
</feature>